<dbReference type="GO" id="GO:0009372">
    <property type="term" value="P:quorum sensing"/>
    <property type="evidence" value="ECO:0007669"/>
    <property type="project" value="UniProtKB-KW"/>
</dbReference>
<dbReference type="EMBL" id="DQ299881">
    <property type="protein sequence ID" value="ABC25513.1"/>
    <property type="molecule type" value="Genomic_DNA"/>
</dbReference>
<feature type="transmembrane region" description="Helical" evidence="8">
    <location>
        <begin position="102"/>
        <end position="122"/>
    </location>
</feature>
<reference evidence="9" key="1">
    <citation type="journal article" date="2006" name="J. Bacteriol.">
        <title>Whole-genome transcription profiling reveals genes up-regulated by growth on fucose in the human gut bacterium "Roseburia inulinivorans".</title>
        <authorList>
            <person name="Scott K.P."/>
            <person name="Martin J.C."/>
            <person name="Campbell G."/>
            <person name="Mayer C.D."/>
            <person name="Flint H.J."/>
        </authorList>
    </citation>
    <scope>NUCLEOTIDE SEQUENCE</scope>
    <source>
        <strain evidence="9">A2-194</strain>
    </source>
</reference>
<feature type="transmembrane region" description="Helical" evidence="8">
    <location>
        <begin position="78"/>
        <end position="96"/>
    </location>
</feature>
<evidence type="ECO:0000256" key="1">
    <source>
        <dbReference type="ARBA" id="ARBA00022475"/>
    </source>
</evidence>
<accession>Q1A692</accession>
<evidence type="ECO:0000256" key="6">
    <source>
        <dbReference type="ARBA" id="ARBA00022989"/>
    </source>
</evidence>
<keyword evidence="2" id="KW-0673">Quorum sensing</keyword>
<dbReference type="Pfam" id="PF04647">
    <property type="entry name" value="AgrB"/>
    <property type="match status" value="1"/>
</dbReference>
<evidence type="ECO:0000256" key="4">
    <source>
        <dbReference type="ARBA" id="ARBA00022692"/>
    </source>
</evidence>
<evidence type="ECO:0000256" key="2">
    <source>
        <dbReference type="ARBA" id="ARBA00022654"/>
    </source>
</evidence>
<keyword evidence="5" id="KW-0378">Hydrolase</keyword>
<evidence type="ECO:0000256" key="8">
    <source>
        <dbReference type="SAM" id="Phobius"/>
    </source>
</evidence>
<keyword evidence="1" id="KW-1003">Cell membrane</keyword>
<dbReference type="InterPro" id="IPR006741">
    <property type="entry name" value="AgrB"/>
</dbReference>
<keyword evidence="7 8" id="KW-0472">Membrane</keyword>
<sequence>MRKIFEGIVNFMEENGSIQSEYKDVYIFALQTIVVYAFNIGTGVVIGVFMKEFLYCMIFLAAFILLRQEAGGYHAPGWKSCYFLSCGILVLTLLWIKEEFIYQTYITMIAALVAGIGIFLFAPLEDKNKPLEEEEKKALGKKARIIVVTELVVGMVFLMVNKKVAYAVWGAVIWCGVSYLAWPVKRYMEKNGENREDNN</sequence>
<evidence type="ECO:0000256" key="3">
    <source>
        <dbReference type="ARBA" id="ARBA00022670"/>
    </source>
</evidence>
<protein>
    <submittedName>
        <fullName evidence="9">Putative AIP processing-secretion protein</fullName>
    </submittedName>
</protein>
<dbReference type="GO" id="GO:0016020">
    <property type="term" value="C:membrane"/>
    <property type="evidence" value="ECO:0007669"/>
    <property type="project" value="InterPro"/>
</dbReference>
<evidence type="ECO:0000256" key="7">
    <source>
        <dbReference type="ARBA" id="ARBA00023136"/>
    </source>
</evidence>
<keyword evidence="3" id="KW-0645">Protease</keyword>
<proteinExistence type="predicted"/>
<dbReference type="GO" id="GO:0008233">
    <property type="term" value="F:peptidase activity"/>
    <property type="evidence" value="ECO:0007669"/>
    <property type="project" value="UniProtKB-KW"/>
</dbReference>
<evidence type="ECO:0000313" key="9">
    <source>
        <dbReference type="EMBL" id="ABC25513.1"/>
    </source>
</evidence>
<keyword evidence="4 8" id="KW-0812">Transmembrane</keyword>
<dbReference type="GO" id="GO:0006508">
    <property type="term" value="P:proteolysis"/>
    <property type="evidence" value="ECO:0007669"/>
    <property type="project" value="UniProtKB-KW"/>
</dbReference>
<organism evidence="9">
    <name type="scientific">Roseburia inulinivorans</name>
    <dbReference type="NCBI Taxonomy" id="360807"/>
    <lineage>
        <taxon>Bacteria</taxon>
        <taxon>Bacillati</taxon>
        <taxon>Bacillota</taxon>
        <taxon>Clostridia</taxon>
        <taxon>Lachnospirales</taxon>
        <taxon>Lachnospiraceae</taxon>
        <taxon>Roseburia</taxon>
    </lineage>
</organism>
<dbReference type="SMART" id="SM00793">
    <property type="entry name" value="AgrB"/>
    <property type="match status" value="1"/>
</dbReference>
<dbReference type="AlphaFoldDB" id="Q1A692"/>
<name>Q1A692_9FIRM</name>
<evidence type="ECO:0000256" key="5">
    <source>
        <dbReference type="ARBA" id="ARBA00022801"/>
    </source>
</evidence>
<feature type="transmembrane region" description="Helical" evidence="8">
    <location>
        <begin position="143"/>
        <end position="160"/>
    </location>
</feature>
<keyword evidence="6 8" id="KW-1133">Transmembrane helix</keyword>
<feature type="transmembrane region" description="Helical" evidence="8">
    <location>
        <begin position="166"/>
        <end position="182"/>
    </location>
</feature>
<feature type="transmembrane region" description="Helical" evidence="8">
    <location>
        <begin position="21"/>
        <end position="38"/>
    </location>
</feature>
<gene>
    <name evidence="9" type="primary">agrB</name>
</gene>